<name>A0A502FWQ8_9PROT</name>
<evidence type="ECO:0000256" key="1">
    <source>
        <dbReference type="ARBA" id="ARBA00005125"/>
    </source>
</evidence>
<evidence type="ECO:0000259" key="3">
    <source>
        <dbReference type="Pfam" id="PF01370"/>
    </source>
</evidence>
<gene>
    <name evidence="4" type="ORF">EAH89_16620</name>
</gene>
<dbReference type="InterPro" id="IPR001509">
    <property type="entry name" value="Epimerase_deHydtase"/>
</dbReference>
<feature type="domain" description="NAD-dependent epimerase/dehydratase" evidence="3">
    <location>
        <begin position="226"/>
        <end position="329"/>
    </location>
</feature>
<sequence>MSLIRLKACVLLRGTRFDGGTDASAAPFASRIAAGPSGLASGRGLGREGVRLAESVLITGGAGFIGRYVSRALLDRGDHVRVLDSFIEQVHADRGADGLDSEVEVVKGDVRDADAVKRALRGVDKVVHLAAEVGVGQSMYAIDRYVSVNDGGTAMLFQQLIDNPVKRVVVASSMSVYGEGLYRDAEGGLVEDAVRQPRLSPDAPWDPVDTKGRPLVPVPTPEWKRTNLASVYAITKFVQERLTLTLAPAYGMEGVALRLWNVYGAGQALSNPYTGVLAIFAARLQNNQPPMIFEDGLQRRDFVHVEDVARAFLLALDHPRAAGGVYNIASGVDRTVQDVAADLARAMGRTGLLPEIAGKTRAGDIRHNIPDITKAREELGYATRHLDFTADLAELAEWVARQQSRDRVSQARNELELRGLVA</sequence>
<dbReference type="PANTHER" id="PTHR43000">
    <property type="entry name" value="DTDP-D-GLUCOSE 4,6-DEHYDRATASE-RELATED"/>
    <property type="match status" value="1"/>
</dbReference>
<keyword evidence="5" id="KW-1185">Reference proteome</keyword>
<evidence type="ECO:0000256" key="2">
    <source>
        <dbReference type="ARBA" id="ARBA00007637"/>
    </source>
</evidence>
<dbReference type="InterPro" id="IPR036291">
    <property type="entry name" value="NAD(P)-bd_dom_sf"/>
</dbReference>
<feature type="domain" description="NAD-dependent epimerase/dehydratase" evidence="3">
    <location>
        <begin position="56"/>
        <end position="181"/>
    </location>
</feature>
<protein>
    <submittedName>
        <fullName evidence="4">SDR family NAD(P)-dependent oxidoreductase</fullName>
    </submittedName>
</protein>
<accession>A0A502FWQ8</accession>
<evidence type="ECO:0000313" key="5">
    <source>
        <dbReference type="Proteomes" id="UP000317078"/>
    </source>
</evidence>
<evidence type="ECO:0000313" key="4">
    <source>
        <dbReference type="EMBL" id="TPG53373.1"/>
    </source>
</evidence>
<organism evidence="4 5">
    <name type="scientific">Muricoccus nepalensis</name>
    <dbReference type="NCBI Taxonomy" id="1854500"/>
    <lineage>
        <taxon>Bacteria</taxon>
        <taxon>Pseudomonadati</taxon>
        <taxon>Pseudomonadota</taxon>
        <taxon>Alphaproteobacteria</taxon>
        <taxon>Acetobacterales</taxon>
        <taxon>Roseomonadaceae</taxon>
        <taxon>Muricoccus</taxon>
    </lineage>
</organism>
<dbReference type="EMBL" id="RCZP01000017">
    <property type="protein sequence ID" value="TPG53373.1"/>
    <property type="molecule type" value="Genomic_DNA"/>
</dbReference>
<comment type="similarity">
    <text evidence="2">Belongs to the NAD(P)-dependent epimerase/dehydratase family.</text>
</comment>
<reference evidence="4 5" key="1">
    <citation type="journal article" date="2019" name="Environ. Microbiol.">
        <title>Species interactions and distinct microbial communities in high Arctic permafrost affected cryosols are associated with the CH4 and CO2 gas fluxes.</title>
        <authorList>
            <person name="Altshuler I."/>
            <person name="Hamel J."/>
            <person name="Turney S."/>
            <person name="Magnuson E."/>
            <person name="Levesque R."/>
            <person name="Greer C."/>
            <person name="Whyte L.G."/>
        </authorList>
    </citation>
    <scope>NUCLEOTIDE SEQUENCE [LARGE SCALE GENOMIC DNA]</scope>
    <source>
        <strain evidence="4 5">S9.3B</strain>
    </source>
</reference>
<comment type="caution">
    <text evidence="4">The sequence shown here is derived from an EMBL/GenBank/DDBJ whole genome shotgun (WGS) entry which is preliminary data.</text>
</comment>
<dbReference type="Proteomes" id="UP000317078">
    <property type="component" value="Unassembled WGS sequence"/>
</dbReference>
<dbReference type="OrthoDB" id="9801785at2"/>
<dbReference type="AlphaFoldDB" id="A0A502FWQ8"/>
<dbReference type="Gene3D" id="3.40.50.720">
    <property type="entry name" value="NAD(P)-binding Rossmann-like Domain"/>
    <property type="match status" value="1"/>
</dbReference>
<dbReference type="Pfam" id="PF01370">
    <property type="entry name" value="Epimerase"/>
    <property type="match status" value="2"/>
</dbReference>
<comment type="pathway">
    <text evidence="1">Bacterial outer membrane biogenesis; LPS O-antigen biosynthesis.</text>
</comment>
<dbReference type="SUPFAM" id="SSF51735">
    <property type="entry name" value="NAD(P)-binding Rossmann-fold domains"/>
    <property type="match status" value="1"/>
</dbReference>
<proteinExistence type="inferred from homology"/>